<evidence type="ECO:0000313" key="2">
    <source>
        <dbReference type="Proteomes" id="UP000319613"/>
    </source>
</evidence>
<dbReference type="InterPro" id="IPR027304">
    <property type="entry name" value="Trigger_fact/SurA_dom_sf"/>
</dbReference>
<dbReference type="AlphaFoldDB" id="A0A554JCC1"/>
<name>A0A554JCC1_9BACT</name>
<gene>
    <name evidence="1" type="ORF">G01um101477_279</name>
</gene>
<sequence length="143" mass="16314">MSKKIKAKTKKRIWILILTLVLLFILQAYVLPVSSVLGKKLFRYIPLPAMFVNSEVVTLGEYFSRFDVSEQVKKTKLNKEQKQQLINQLVLNGIADSLVSAKGIVVSDKDVDSAYELLKETTQKPELAHEYKLSVGQFKDWLV</sequence>
<evidence type="ECO:0000313" key="1">
    <source>
        <dbReference type="EMBL" id="TSC65930.1"/>
    </source>
</evidence>
<reference evidence="1 2" key="1">
    <citation type="submission" date="2017-07" db="EMBL/GenBank/DDBJ databases">
        <title>Mechanisms for carbon and nitrogen cycling indicate functional differentiation within the Candidate Phyla Radiation.</title>
        <authorList>
            <person name="Danczak R.E."/>
            <person name="Johnston M.D."/>
            <person name="Kenah C."/>
            <person name="Slattery M."/>
            <person name="Wrighton K.C."/>
            <person name="Wilkins M.J."/>
        </authorList>
    </citation>
    <scope>NUCLEOTIDE SEQUENCE [LARGE SCALE GENOMIC DNA]</scope>
    <source>
        <strain evidence="1">Gr01-1014_77</strain>
    </source>
</reference>
<dbReference type="EMBL" id="VMFF01000021">
    <property type="protein sequence ID" value="TSC65930.1"/>
    <property type="molecule type" value="Genomic_DNA"/>
</dbReference>
<evidence type="ECO:0008006" key="3">
    <source>
        <dbReference type="Google" id="ProtNLM"/>
    </source>
</evidence>
<proteinExistence type="predicted"/>
<organism evidence="1 2">
    <name type="scientific">Candidatus Doudnabacteria bacterium Gr01-1014_77</name>
    <dbReference type="NCBI Taxonomy" id="2017133"/>
    <lineage>
        <taxon>Bacteria</taxon>
        <taxon>Candidatus Doudnaibacteriota</taxon>
    </lineage>
</organism>
<protein>
    <recommendedName>
        <fullName evidence="3">PpiC-type peptidyl-prolyl cis-trans isomerase</fullName>
    </recommendedName>
</protein>
<feature type="non-terminal residue" evidence="1">
    <location>
        <position position="143"/>
    </location>
</feature>
<dbReference type="SUPFAM" id="SSF109998">
    <property type="entry name" value="Triger factor/SurA peptide-binding domain-like"/>
    <property type="match status" value="1"/>
</dbReference>
<comment type="caution">
    <text evidence="1">The sequence shown here is derived from an EMBL/GenBank/DDBJ whole genome shotgun (WGS) entry which is preliminary data.</text>
</comment>
<dbReference type="Gene3D" id="1.10.4030.10">
    <property type="entry name" value="Porin chaperone SurA, peptide-binding domain"/>
    <property type="match status" value="1"/>
</dbReference>
<accession>A0A554JCC1</accession>
<dbReference type="Proteomes" id="UP000319613">
    <property type="component" value="Unassembled WGS sequence"/>
</dbReference>